<organism evidence="2 3">
    <name type="scientific">Rhizoctonia solani</name>
    <dbReference type="NCBI Taxonomy" id="456999"/>
    <lineage>
        <taxon>Eukaryota</taxon>
        <taxon>Fungi</taxon>
        <taxon>Dikarya</taxon>
        <taxon>Basidiomycota</taxon>
        <taxon>Agaricomycotina</taxon>
        <taxon>Agaricomycetes</taxon>
        <taxon>Cantharellales</taxon>
        <taxon>Ceratobasidiaceae</taxon>
        <taxon>Rhizoctonia</taxon>
    </lineage>
</organism>
<sequence length="347" mass="38919">MDQVEEDLGVSIQLQIDQGNTHLALVPFTQPTTEDYWLNMEPCQHHSAFTNFMQTNVIQFQNLQLWNGGRPLPLAQGNARIIRASAGSWQIGIKCVYIETDAQEYERQHSALERELAVWCRVNNPSVLSLSGTTTLSHDFNPNIYISPSAVFEYYEHGDMTKFICSVHQPDTMDRLRLLAEVARGLSYLHSEGIIHGDIKPANVLIDSSRQAKICDFGSAYIPGCSSCIAGAPSYFGPLKTEIYLSLELSMDDEEDIPSPTTEASDVQTGIAPYSTKNDRNQAEAYMRRYNGELPAQRTTFSIPNDPIITAIGEIAFDCWIREPQDRPSAQEVFEMLDAVCHQFQSL</sequence>
<dbReference type="GO" id="GO:0004674">
    <property type="term" value="F:protein serine/threonine kinase activity"/>
    <property type="evidence" value="ECO:0007669"/>
    <property type="project" value="TreeGrafter"/>
</dbReference>
<accession>A0A8H2XLU7</accession>
<name>A0A8H2XLU7_9AGAM</name>
<evidence type="ECO:0000313" key="3">
    <source>
        <dbReference type="Proteomes" id="UP000663831"/>
    </source>
</evidence>
<dbReference type="AlphaFoldDB" id="A0A8H2XLU7"/>
<gene>
    <name evidence="2" type="ORF">RDB_LOCUS42544</name>
</gene>
<dbReference type="GO" id="GO:0005524">
    <property type="term" value="F:ATP binding"/>
    <property type="evidence" value="ECO:0007669"/>
    <property type="project" value="InterPro"/>
</dbReference>
<dbReference type="SUPFAM" id="SSF56112">
    <property type="entry name" value="Protein kinase-like (PK-like)"/>
    <property type="match status" value="1"/>
</dbReference>
<feature type="domain" description="Protein kinase" evidence="1">
    <location>
        <begin position="60"/>
        <end position="345"/>
    </location>
</feature>
<dbReference type="SMART" id="SM00220">
    <property type="entry name" value="S_TKc"/>
    <property type="match status" value="1"/>
</dbReference>
<dbReference type="PROSITE" id="PS00108">
    <property type="entry name" value="PROTEIN_KINASE_ST"/>
    <property type="match status" value="1"/>
</dbReference>
<dbReference type="PANTHER" id="PTHR44329">
    <property type="entry name" value="SERINE/THREONINE-PROTEIN KINASE TNNI3K-RELATED"/>
    <property type="match status" value="1"/>
</dbReference>
<dbReference type="CDD" id="cd00180">
    <property type="entry name" value="PKc"/>
    <property type="match status" value="1"/>
</dbReference>
<evidence type="ECO:0000259" key="1">
    <source>
        <dbReference type="PROSITE" id="PS50011"/>
    </source>
</evidence>
<dbReference type="PROSITE" id="PS50011">
    <property type="entry name" value="PROTEIN_KINASE_DOM"/>
    <property type="match status" value="1"/>
</dbReference>
<dbReference type="InterPro" id="IPR000719">
    <property type="entry name" value="Prot_kinase_dom"/>
</dbReference>
<dbReference type="EMBL" id="CAJMWV010001197">
    <property type="protein sequence ID" value="CAE6430254.1"/>
    <property type="molecule type" value="Genomic_DNA"/>
</dbReference>
<dbReference type="Gene3D" id="1.10.510.10">
    <property type="entry name" value="Transferase(Phosphotransferase) domain 1"/>
    <property type="match status" value="1"/>
</dbReference>
<dbReference type="Proteomes" id="UP000663831">
    <property type="component" value="Unassembled WGS sequence"/>
</dbReference>
<dbReference type="Pfam" id="PF00069">
    <property type="entry name" value="Pkinase"/>
    <property type="match status" value="1"/>
</dbReference>
<dbReference type="InterPro" id="IPR051681">
    <property type="entry name" value="Ser/Thr_Kinases-Pseudokinases"/>
</dbReference>
<comment type="caution">
    <text evidence="2">The sequence shown here is derived from an EMBL/GenBank/DDBJ whole genome shotgun (WGS) entry which is preliminary data.</text>
</comment>
<reference evidence="2" key="1">
    <citation type="submission" date="2021-01" db="EMBL/GenBank/DDBJ databases">
        <authorList>
            <person name="Kaushik A."/>
        </authorList>
    </citation>
    <scope>NUCLEOTIDE SEQUENCE</scope>
    <source>
        <strain evidence="2">AG3-1AP</strain>
    </source>
</reference>
<proteinExistence type="predicted"/>
<evidence type="ECO:0000313" key="2">
    <source>
        <dbReference type="EMBL" id="CAE6430254.1"/>
    </source>
</evidence>
<protein>
    <recommendedName>
        <fullName evidence="1">Protein kinase domain-containing protein</fullName>
    </recommendedName>
</protein>
<dbReference type="InterPro" id="IPR008271">
    <property type="entry name" value="Ser/Thr_kinase_AS"/>
</dbReference>
<dbReference type="InterPro" id="IPR011009">
    <property type="entry name" value="Kinase-like_dom_sf"/>
</dbReference>